<dbReference type="SUPFAM" id="SSF51735">
    <property type="entry name" value="NAD(P)-binding Rossmann-fold domains"/>
    <property type="match status" value="1"/>
</dbReference>
<dbReference type="InterPro" id="IPR011032">
    <property type="entry name" value="GroES-like_sf"/>
</dbReference>
<protein>
    <submittedName>
        <fullName evidence="6">Zn-dependent oxidoreductase</fullName>
    </submittedName>
</protein>
<dbReference type="OrthoDB" id="5484143at2"/>
<dbReference type="CDD" id="cd08261">
    <property type="entry name" value="Zn_ADH7"/>
    <property type="match status" value="1"/>
</dbReference>
<dbReference type="Proteomes" id="UP000189627">
    <property type="component" value="Chromosome 1"/>
</dbReference>
<dbReference type="InterPro" id="IPR013149">
    <property type="entry name" value="ADH-like_C"/>
</dbReference>
<keyword evidence="1 4" id="KW-0479">Metal-binding</keyword>
<dbReference type="SMART" id="SM00829">
    <property type="entry name" value="PKS_ER"/>
    <property type="match status" value="1"/>
</dbReference>
<dbReference type="InterPro" id="IPR020843">
    <property type="entry name" value="ER"/>
</dbReference>
<reference evidence="7" key="1">
    <citation type="submission" date="2017-02" db="EMBL/GenBank/DDBJ databases">
        <title>Complete genome sequence of Cupriavidus necator strain NH9, a 3-chlorobenzoate degrader.</title>
        <authorList>
            <person name="Moriuchi R."/>
            <person name="Dohra H."/>
            <person name="Ogawa N."/>
        </authorList>
    </citation>
    <scope>NUCLEOTIDE SEQUENCE [LARGE SCALE GENOMIC DNA]</scope>
    <source>
        <strain evidence="7">NH9</strain>
    </source>
</reference>
<gene>
    <name evidence="6" type="ORF">BJN34_10215</name>
</gene>
<dbReference type="InterPro" id="IPR013154">
    <property type="entry name" value="ADH-like_N"/>
</dbReference>
<sequence length="344" mass="36541">MLSIVVEKPNSMAVCERPMPQPAAGEVRVRVRYAGICGSDLHIFRGHNPFVAYPRVIGHEFVGTIDAVGAGVDAARLGQRVVADPVISCGQCHACRIGRQNVCSRLQVIGVHRDGGFSEYACVPAGNAYVIPDGMSEASASVIEPFAVAANVTHRTGVLAQDVALIYGAGPVGLNLMQVLKRVHGIRAYITDHLDERLALARQCGAGEDEVINTAREPVEQALAARGVEGGPTLIFDAVCHPAILEEAVRIAAPAARIGVLGFSSTPSAIPQQELTKKELTLYASRLNCAMFPTVIDWIAKGLVNPGQIVTHHVGFRDVADAFALAERNPRDCCKVLLDFGQGG</sequence>
<dbReference type="KEGG" id="cuh:BJN34_10215"/>
<dbReference type="SUPFAM" id="SSF50129">
    <property type="entry name" value="GroES-like"/>
    <property type="match status" value="1"/>
</dbReference>
<feature type="domain" description="Enoyl reductase (ER)" evidence="5">
    <location>
        <begin position="7"/>
        <end position="338"/>
    </location>
</feature>
<dbReference type="PROSITE" id="PS00059">
    <property type="entry name" value="ADH_ZINC"/>
    <property type="match status" value="1"/>
</dbReference>
<dbReference type="GO" id="GO:0008270">
    <property type="term" value="F:zinc ion binding"/>
    <property type="evidence" value="ECO:0007669"/>
    <property type="project" value="InterPro"/>
</dbReference>
<keyword evidence="3" id="KW-0560">Oxidoreductase</keyword>
<dbReference type="AlphaFoldDB" id="A0A1U9UNK9"/>
<accession>A0A1U9UNK9</accession>
<evidence type="ECO:0000313" key="7">
    <source>
        <dbReference type="Proteomes" id="UP000189627"/>
    </source>
</evidence>
<comment type="cofactor">
    <cofactor evidence="4">
        <name>Zn(2+)</name>
        <dbReference type="ChEBI" id="CHEBI:29105"/>
    </cofactor>
</comment>
<dbReference type="InterPro" id="IPR050129">
    <property type="entry name" value="Zn_alcohol_dh"/>
</dbReference>
<dbReference type="Gene3D" id="3.40.50.720">
    <property type="entry name" value="NAD(P)-binding Rossmann-like Domain"/>
    <property type="match status" value="1"/>
</dbReference>
<dbReference type="PANTHER" id="PTHR43401:SF2">
    <property type="entry name" value="L-THREONINE 3-DEHYDROGENASE"/>
    <property type="match status" value="1"/>
</dbReference>
<dbReference type="EMBL" id="CP017757">
    <property type="protein sequence ID" value="AQV94262.1"/>
    <property type="molecule type" value="Genomic_DNA"/>
</dbReference>
<comment type="similarity">
    <text evidence="4">Belongs to the zinc-containing alcohol dehydrogenase family.</text>
</comment>
<dbReference type="NCBIfam" id="NF007489">
    <property type="entry name" value="PRK10083.1"/>
    <property type="match status" value="1"/>
</dbReference>
<evidence type="ECO:0000256" key="1">
    <source>
        <dbReference type="ARBA" id="ARBA00022723"/>
    </source>
</evidence>
<dbReference type="PANTHER" id="PTHR43401">
    <property type="entry name" value="L-THREONINE 3-DEHYDROGENASE"/>
    <property type="match status" value="1"/>
</dbReference>
<evidence type="ECO:0000313" key="6">
    <source>
        <dbReference type="EMBL" id="AQV94262.1"/>
    </source>
</evidence>
<dbReference type="GO" id="GO:0016616">
    <property type="term" value="F:oxidoreductase activity, acting on the CH-OH group of donors, NAD or NADP as acceptor"/>
    <property type="evidence" value="ECO:0007669"/>
    <property type="project" value="UniProtKB-ARBA"/>
</dbReference>
<proteinExistence type="inferred from homology"/>
<dbReference type="Pfam" id="PF00107">
    <property type="entry name" value="ADH_zinc_N"/>
    <property type="match status" value="1"/>
</dbReference>
<evidence type="ECO:0000256" key="3">
    <source>
        <dbReference type="ARBA" id="ARBA00023002"/>
    </source>
</evidence>
<dbReference type="Pfam" id="PF08240">
    <property type="entry name" value="ADH_N"/>
    <property type="match status" value="1"/>
</dbReference>
<keyword evidence="2 4" id="KW-0862">Zinc</keyword>
<name>A0A1U9UNK9_CUPNE</name>
<dbReference type="Gene3D" id="3.90.180.10">
    <property type="entry name" value="Medium-chain alcohol dehydrogenases, catalytic domain"/>
    <property type="match status" value="1"/>
</dbReference>
<organism evidence="6 7">
    <name type="scientific">Cupriavidus necator</name>
    <name type="common">Alcaligenes eutrophus</name>
    <name type="synonym">Ralstonia eutropha</name>
    <dbReference type="NCBI Taxonomy" id="106590"/>
    <lineage>
        <taxon>Bacteria</taxon>
        <taxon>Pseudomonadati</taxon>
        <taxon>Pseudomonadota</taxon>
        <taxon>Betaproteobacteria</taxon>
        <taxon>Burkholderiales</taxon>
        <taxon>Burkholderiaceae</taxon>
        <taxon>Cupriavidus</taxon>
    </lineage>
</organism>
<dbReference type="InterPro" id="IPR002328">
    <property type="entry name" value="ADH_Zn_CS"/>
</dbReference>
<evidence type="ECO:0000259" key="5">
    <source>
        <dbReference type="SMART" id="SM00829"/>
    </source>
</evidence>
<dbReference type="RefSeq" id="WP_078196519.1">
    <property type="nucleotide sequence ID" value="NZ_CP017757.2"/>
</dbReference>
<evidence type="ECO:0000256" key="4">
    <source>
        <dbReference type="RuleBase" id="RU361277"/>
    </source>
</evidence>
<evidence type="ECO:0000256" key="2">
    <source>
        <dbReference type="ARBA" id="ARBA00022833"/>
    </source>
</evidence>
<dbReference type="InterPro" id="IPR036291">
    <property type="entry name" value="NAD(P)-bd_dom_sf"/>
</dbReference>